<evidence type="ECO:0000313" key="11">
    <source>
        <dbReference type="EMBL" id="MEQ2439888.1"/>
    </source>
</evidence>
<dbReference type="Proteomes" id="UP001489509">
    <property type="component" value="Unassembled WGS sequence"/>
</dbReference>
<keyword evidence="9" id="KW-0004">4Fe-4S</keyword>
<dbReference type="Pfam" id="PF04055">
    <property type="entry name" value="Radical_SAM"/>
    <property type="match status" value="1"/>
</dbReference>
<comment type="subcellular location">
    <subcellularLocation>
        <location evidence="9">Cytoplasm</location>
    </subcellularLocation>
</comment>
<dbReference type="RefSeq" id="WP_349218154.1">
    <property type="nucleotide sequence ID" value="NZ_JBBMFD010000003.1"/>
</dbReference>
<dbReference type="SFLD" id="SFLDF00288">
    <property type="entry name" value="HemN-like__clustered_with_nucl"/>
    <property type="match status" value="1"/>
</dbReference>
<keyword evidence="12" id="KW-1185">Reference proteome</keyword>
<dbReference type="PANTHER" id="PTHR13932">
    <property type="entry name" value="COPROPORPHYRINIGEN III OXIDASE"/>
    <property type="match status" value="1"/>
</dbReference>
<dbReference type="InterPro" id="IPR004559">
    <property type="entry name" value="HemW-like"/>
</dbReference>
<dbReference type="SUPFAM" id="SSF102114">
    <property type="entry name" value="Radical SAM enzymes"/>
    <property type="match status" value="1"/>
</dbReference>
<gene>
    <name evidence="11" type="primary">hemW</name>
    <name evidence="11" type="ORF">WMO26_03495</name>
</gene>
<dbReference type="Pfam" id="PF06969">
    <property type="entry name" value="HemN_C"/>
    <property type="match status" value="1"/>
</dbReference>
<keyword evidence="4 9" id="KW-0949">S-adenosyl-L-methionine</keyword>
<dbReference type="InterPro" id="IPR007197">
    <property type="entry name" value="rSAM"/>
</dbReference>
<keyword evidence="5 9" id="KW-0479">Metal-binding</keyword>
<dbReference type="PROSITE" id="PS51918">
    <property type="entry name" value="RADICAL_SAM"/>
    <property type="match status" value="1"/>
</dbReference>
<dbReference type="NCBIfam" id="TIGR00539">
    <property type="entry name" value="hemN_rel"/>
    <property type="match status" value="1"/>
</dbReference>
<accession>A0ABV1E1H9</accession>
<dbReference type="InterPro" id="IPR013785">
    <property type="entry name" value="Aldolase_TIM"/>
</dbReference>
<name>A0ABV1E1H9_9FIRM</name>
<comment type="function">
    <text evidence="9">Probably acts as a heme chaperone, transferring heme to an unknown acceptor. Binds one molecule of heme per monomer, possibly covalently. Binds 1 [4Fe-4S] cluster. The cluster is coordinated with 3 cysteines and an exchangeable S-adenosyl-L-methionine.</text>
</comment>
<evidence type="ECO:0000256" key="8">
    <source>
        <dbReference type="ARBA" id="ARBA00023186"/>
    </source>
</evidence>
<dbReference type="InterPro" id="IPR058240">
    <property type="entry name" value="rSAM_sf"/>
</dbReference>
<feature type="domain" description="Radical SAM core" evidence="10">
    <location>
        <begin position="1"/>
        <end position="238"/>
    </location>
</feature>
<comment type="caution">
    <text evidence="11">The sequence shown here is derived from an EMBL/GenBank/DDBJ whole genome shotgun (WGS) entry which is preliminary data.</text>
</comment>
<keyword evidence="7 9" id="KW-0411">Iron-sulfur</keyword>
<reference evidence="11 12" key="1">
    <citation type="submission" date="2024-03" db="EMBL/GenBank/DDBJ databases">
        <title>Human intestinal bacterial collection.</title>
        <authorList>
            <person name="Pauvert C."/>
            <person name="Hitch T.C.A."/>
            <person name="Clavel T."/>
        </authorList>
    </citation>
    <scope>NUCLEOTIDE SEQUENCE [LARGE SCALE GENOMIC DNA]</scope>
    <source>
        <strain evidence="11 12">CLA-JM-H44</strain>
    </source>
</reference>
<dbReference type="SFLD" id="SFLDG01065">
    <property type="entry name" value="anaerobic_coproporphyrinogen-I"/>
    <property type="match status" value="1"/>
</dbReference>
<dbReference type="Gene3D" id="3.20.20.70">
    <property type="entry name" value="Aldolase class I"/>
    <property type="match status" value="1"/>
</dbReference>
<keyword evidence="3 9" id="KW-0349">Heme</keyword>
<evidence type="ECO:0000256" key="4">
    <source>
        <dbReference type="ARBA" id="ARBA00022691"/>
    </source>
</evidence>
<dbReference type="InterPro" id="IPR006638">
    <property type="entry name" value="Elp3/MiaA/NifB-like_rSAM"/>
</dbReference>
<keyword evidence="8 9" id="KW-0143">Chaperone</keyword>
<dbReference type="CDD" id="cd01335">
    <property type="entry name" value="Radical_SAM"/>
    <property type="match status" value="1"/>
</dbReference>
<evidence type="ECO:0000256" key="9">
    <source>
        <dbReference type="RuleBase" id="RU364116"/>
    </source>
</evidence>
<dbReference type="SFLD" id="SFLDF00562">
    <property type="entry name" value="HemN-like__clustered_with_heat"/>
    <property type="match status" value="1"/>
</dbReference>
<comment type="similarity">
    <text evidence="1">Belongs to the anaerobic coproporphyrinogen-III oxidase family. HemW subfamily.</text>
</comment>
<evidence type="ECO:0000256" key="6">
    <source>
        <dbReference type="ARBA" id="ARBA00023004"/>
    </source>
</evidence>
<evidence type="ECO:0000313" key="12">
    <source>
        <dbReference type="Proteomes" id="UP001489509"/>
    </source>
</evidence>
<dbReference type="InterPro" id="IPR034505">
    <property type="entry name" value="Coproporphyrinogen-III_oxidase"/>
</dbReference>
<dbReference type="EMBL" id="JBBMFD010000003">
    <property type="protein sequence ID" value="MEQ2439888.1"/>
    <property type="molecule type" value="Genomic_DNA"/>
</dbReference>
<evidence type="ECO:0000259" key="10">
    <source>
        <dbReference type="PROSITE" id="PS51918"/>
    </source>
</evidence>
<evidence type="ECO:0000256" key="3">
    <source>
        <dbReference type="ARBA" id="ARBA00022617"/>
    </source>
</evidence>
<evidence type="ECO:0000256" key="1">
    <source>
        <dbReference type="ARBA" id="ARBA00006100"/>
    </source>
</evidence>
<keyword evidence="6 9" id="KW-0408">Iron</keyword>
<evidence type="ECO:0000256" key="7">
    <source>
        <dbReference type="ARBA" id="ARBA00023014"/>
    </source>
</evidence>
<dbReference type="PANTHER" id="PTHR13932:SF5">
    <property type="entry name" value="RADICAL S-ADENOSYL METHIONINE DOMAIN-CONTAINING PROTEIN 1, MITOCHONDRIAL"/>
    <property type="match status" value="1"/>
</dbReference>
<evidence type="ECO:0000256" key="5">
    <source>
        <dbReference type="ARBA" id="ARBA00022723"/>
    </source>
</evidence>
<evidence type="ECO:0000256" key="2">
    <source>
        <dbReference type="ARBA" id="ARBA00017228"/>
    </source>
</evidence>
<proteinExistence type="inferred from homology"/>
<dbReference type="SFLD" id="SFLDS00029">
    <property type="entry name" value="Radical_SAM"/>
    <property type="match status" value="1"/>
</dbReference>
<keyword evidence="9" id="KW-0963">Cytoplasm</keyword>
<organism evidence="11 12">
    <name type="scientific">Solibaculum intestinale</name>
    <dbReference type="NCBI Taxonomy" id="3133165"/>
    <lineage>
        <taxon>Bacteria</taxon>
        <taxon>Bacillati</taxon>
        <taxon>Bacillota</taxon>
        <taxon>Clostridia</taxon>
        <taxon>Eubacteriales</taxon>
        <taxon>Oscillospiraceae</taxon>
        <taxon>Solibaculum</taxon>
    </lineage>
</organism>
<protein>
    <recommendedName>
        <fullName evidence="2 9">Heme chaperone HemW</fullName>
    </recommendedName>
</protein>
<dbReference type="SMART" id="SM00729">
    <property type="entry name" value="Elp3"/>
    <property type="match status" value="1"/>
</dbReference>
<dbReference type="InterPro" id="IPR010723">
    <property type="entry name" value="HemN_C"/>
</dbReference>
<sequence>MPHWIGLYLHVPFCLRKCSYCDFYSCKGNNDLYDKYTSALLAALGRYGEGGGYEADTCYFGGGTPSLLGPKRVGTLLAAAEKYFGLNAAEITLEVNPATASFGDFQGYRAAGVNRLSIGMQTGVDEDLASLGRLHTAIDTVRAVKEARRAGFENLSLDLMLGIPGQTEESLGKTLSLVKQLSPEHVSAYLLKIEAGTPFSLRPADEFPGEEAQVALYQSACRGLERMGLAQYEISNFAKPGFASRHNLKYWNGEEYLGLGPAAHSFLNGRRFFYPRDLEGFLSGEPPVEDAAGGDFEEYVLLRLRLVEGLTEEGVLARFGHPIPERLRRRAKPLSAAGLMEEDNRGLRLTRDGFLVSNEILARLLAE</sequence>